<evidence type="ECO:0008006" key="4">
    <source>
        <dbReference type="Google" id="ProtNLM"/>
    </source>
</evidence>
<gene>
    <name evidence="2" type="ORF">RGB73_26070</name>
</gene>
<feature type="chain" id="PRO_5045308480" description="Lipoprotein" evidence="1">
    <location>
        <begin position="18"/>
        <end position="242"/>
    </location>
</feature>
<name>A0ABY9T1W8_BREBE</name>
<evidence type="ECO:0000313" key="2">
    <source>
        <dbReference type="EMBL" id="WNC14107.1"/>
    </source>
</evidence>
<proteinExistence type="predicted"/>
<dbReference type="PROSITE" id="PS51257">
    <property type="entry name" value="PROKAR_LIPOPROTEIN"/>
    <property type="match status" value="1"/>
</dbReference>
<organism evidence="2 3">
    <name type="scientific">Brevibacillus brevis</name>
    <name type="common">Bacillus brevis</name>
    <dbReference type="NCBI Taxonomy" id="1393"/>
    <lineage>
        <taxon>Bacteria</taxon>
        <taxon>Bacillati</taxon>
        <taxon>Bacillota</taxon>
        <taxon>Bacilli</taxon>
        <taxon>Bacillales</taxon>
        <taxon>Paenibacillaceae</taxon>
        <taxon>Brevibacillus</taxon>
    </lineage>
</organism>
<feature type="signal peptide" evidence="1">
    <location>
        <begin position="1"/>
        <end position="17"/>
    </location>
</feature>
<dbReference type="Proteomes" id="UP001256827">
    <property type="component" value="Chromosome"/>
</dbReference>
<dbReference type="RefSeq" id="WP_310766033.1">
    <property type="nucleotide sequence ID" value="NZ_CP134050.1"/>
</dbReference>
<accession>A0ABY9T1W8</accession>
<keyword evidence="1" id="KW-0732">Signal</keyword>
<evidence type="ECO:0000256" key="1">
    <source>
        <dbReference type="SAM" id="SignalP"/>
    </source>
</evidence>
<reference evidence="2 3" key="1">
    <citation type="submission" date="2023-09" db="EMBL/GenBank/DDBJ databases">
        <title>Complete Genome and Methylome dissection of Bacillus brevis NEB573 original source of BbsI restriction endonuclease.</title>
        <authorList>
            <person name="Fomenkov A."/>
            <person name="Roberts R.D."/>
        </authorList>
    </citation>
    <scope>NUCLEOTIDE SEQUENCE [LARGE SCALE GENOMIC DNA]</scope>
    <source>
        <strain evidence="2 3">NEB573</strain>
    </source>
</reference>
<sequence>MKKSFFPWSWFTFIALIASGCSPTTPTDSIGSAPVHHPHAKSEEPSEPFELSFLIDTKTITIPVEKIAPVKQYLDQRDPQERMNEFSRIQTETFSSPSGVVYGDIRYSCGVKQCDHTLVQMKNDSFQTLPLHSGSIWMRHAFSPNEKNLAILLGRNEGTEVLRNSLLIIDADSFRLAEIQNADELASQLTAPEFLFPIVSMSWENDRTLKATIPDTEDVSFDALQEWKQGEHKTKEVYLQMK</sequence>
<keyword evidence="3" id="KW-1185">Reference proteome</keyword>
<evidence type="ECO:0000313" key="3">
    <source>
        <dbReference type="Proteomes" id="UP001256827"/>
    </source>
</evidence>
<dbReference type="EMBL" id="CP134050">
    <property type="protein sequence ID" value="WNC14107.1"/>
    <property type="molecule type" value="Genomic_DNA"/>
</dbReference>
<protein>
    <recommendedName>
        <fullName evidence="4">Lipoprotein</fullName>
    </recommendedName>
</protein>